<dbReference type="AlphaFoldDB" id="A0AAV9W301"/>
<name>A0AAV9W301_9PEZI</name>
<dbReference type="InterPro" id="IPR000210">
    <property type="entry name" value="BTB/POZ_dom"/>
</dbReference>
<dbReference type="Gene3D" id="3.30.710.10">
    <property type="entry name" value="Potassium Channel Kv1.1, Chain A"/>
    <property type="match status" value="1"/>
</dbReference>
<dbReference type="CDD" id="cd18186">
    <property type="entry name" value="BTB_POZ_ZBTB_KLHL-like"/>
    <property type="match status" value="1"/>
</dbReference>
<dbReference type="Pfam" id="PF00651">
    <property type="entry name" value="BTB"/>
    <property type="match status" value="1"/>
</dbReference>
<dbReference type="EMBL" id="JAVHJL010000006">
    <property type="protein sequence ID" value="KAK6501345.1"/>
    <property type="molecule type" value="Genomic_DNA"/>
</dbReference>
<gene>
    <name evidence="2" type="ORF">TWF481_009187</name>
</gene>
<evidence type="ECO:0000313" key="3">
    <source>
        <dbReference type="Proteomes" id="UP001370758"/>
    </source>
</evidence>
<proteinExistence type="predicted"/>
<evidence type="ECO:0000313" key="2">
    <source>
        <dbReference type="EMBL" id="KAK6501345.1"/>
    </source>
</evidence>
<dbReference type="InterPro" id="IPR011333">
    <property type="entry name" value="SKP1/BTB/POZ_sf"/>
</dbReference>
<organism evidence="2 3">
    <name type="scientific">Arthrobotrys musiformis</name>
    <dbReference type="NCBI Taxonomy" id="47236"/>
    <lineage>
        <taxon>Eukaryota</taxon>
        <taxon>Fungi</taxon>
        <taxon>Dikarya</taxon>
        <taxon>Ascomycota</taxon>
        <taxon>Pezizomycotina</taxon>
        <taxon>Orbiliomycetes</taxon>
        <taxon>Orbiliales</taxon>
        <taxon>Orbiliaceae</taxon>
        <taxon>Arthrobotrys</taxon>
    </lineage>
</organism>
<dbReference type="SMART" id="SM00225">
    <property type="entry name" value="BTB"/>
    <property type="match status" value="1"/>
</dbReference>
<dbReference type="Proteomes" id="UP001370758">
    <property type="component" value="Unassembled WGS sequence"/>
</dbReference>
<keyword evidence="3" id="KW-1185">Reference proteome</keyword>
<reference evidence="2 3" key="1">
    <citation type="submission" date="2023-08" db="EMBL/GenBank/DDBJ databases">
        <authorList>
            <person name="Palmer J.M."/>
        </authorList>
    </citation>
    <scope>NUCLEOTIDE SEQUENCE [LARGE SCALE GENOMIC DNA]</scope>
    <source>
        <strain evidence="2 3">TWF481</strain>
    </source>
</reference>
<sequence>MEFTAPLYIPGETDLTLLIGPEEVEFEANYNILASQSKFFEVACHKHFKEGQERVIRLPDPEVEVDVMVQVLEWLYRTEVEIPKDFMDDGPAENILKVLHLADFLQIDGLIKEYSQKIGRALRQSPTPTYQWAHNGTRLQNLVSILNTTYQLGGSTLRDDLAVYVKKLKTNKVVGALTDAASSIEDPNGKFLQDLLYAVLKWNPLECQNQSTSRDRMR</sequence>
<feature type="domain" description="BTB" evidence="1">
    <location>
        <begin position="13"/>
        <end position="84"/>
    </location>
</feature>
<dbReference type="SUPFAM" id="SSF54695">
    <property type="entry name" value="POZ domain"/>
    <property type="match status" value="1"/>
</dbReference>
<dbReference type="PROSITE" id="PS50097">
    <property type="entry name" value="BTB"/>
    <property type="match status" value="1"/>
</dbReference>
<protein>
    <recommendedName>
        <fullName evidence="1">BTB domain-containing protein</fullName>
    </recommendedName>
</protein>
<comment type="caution">
    <text evidence="2">The sequence shown here is derived from an EMBL/GenBank/DDBJ whole genome shotgun (WGS) entry which is preliminary data.</text>
</comment>
<evidence type="ECO:0000259" key="1">
    <source>
        <dbReference type="PROSITE" id="PS50097"/>
    </source>
</evidence>
<accession>A0AAV9W301</accession>